<protein>
    <submittedName>
        <fullName evidence="2">DUF983 domain-containing protein</fullName>
    </submittedName>
</protein>
<keyword evidence="1" id="KW-0812">Transmembrane</keyword>
<keyword evidence="1" id="KW-1133">Transmembrane helix</keyword>
<evidence type="ECO:0000256" key="1">
    <source>
        <dbReference type="SAM" id="Phobius"/>
    </source>
</evidence>
<dbReference type="EMBL" id="JBHRSU010000037">
    <property type="protein sequence ID" value="MFC3102218.1"/>
    <property type="molecule type" value="Genomic_DNA"/>
</dbReference>
<name>A0ABV7EHN4_9SPHN</name>
<keyword evidence="1" id="KW-0472">Membrane</keyword>
<dbReference type="InterPro" id="IPR009325">
    <property type="entry name" value="DUF983"/>
</dbReference>
<keyword evidence="3" id="KW-1185">Reference proteome</keyword>
<reference evidence="3" key="1">
    <citation type="journal article" date="2019" name="Int. J. Syst. Evol. Microbiol.">
        <title>The Global Catalogue of Microorganisms (GCM) 10K type strain sequencing project: providing services to taxonomists for standard genome sequencing and annotation.</title>
        <authorList>
            <consortium name="The Broad Institute Genomics Platform"/>
            <consortium name="The Broad Institute Genome Sequencing Center for Infectious Disease"/>
            <person name="Wu L."/>
            <person name="Ma J."/>
        </authorList>
    </citation>
    <scope>NUCLEOTIDE SEQUENCE [LARGE SCALE GENOMIC DNA]</scope>
    <source>
        <strain evidence="3">KCTC 52606</strain>
    </source>
</reference>
<feature type="transmembrane region" description="Helical" evidence="1">
    <location>
        <begin position="85"/>
        <end position="104"/>
    </location>
</feature>
<evidence type="ECO:0000313" key="2">
    <source>
        <dbReference type="EMBL" id="MFC3102218.1"/>
    </source>
</evidence>
<proteinExistence type="predicted"/>
<organism evidence="2 3">
    <name type="scientific">Alteraurantiacibacter lauratis</name>
    <dbReference type="NCBI Taxonomy" id="2054627"/>
    <lineage>
        <taxon>Bacteria</taxon>
        <taxon>Pseudomonadati</taxon>
        <taxon>Pseudomonadota</taxon>
        <taxon>Alphaproteobacteria</taxon>
        <taxon>Sphingomonadales</taxon>
        <taxon>Erythrobacteraceae</taxon>
        <taxon>Alteraurantiacibacter</taxon>
    </lineage>
</organism>
<comment type="caution">
    <text evidence="2">The sequence shown here is derived from an EMBL/GenBank/DDBJ whole genome shotgun (WGS) entry which is preliminary data.</text>
</comment>
<evidence type="ECO:0000313" key="3">
    <source>
        <dbReference type="Proteomes" id="UP001595378"/>
    </source>
</evidence>
<dbReference type="Proteomes" id="UP001595378">
    <property type="component" value="Unassembled WGS sequence"/>
</dbReference>
<gene>
    <name evidence="2" type="ORF">ACFODK_15110</name>
</gene>
<accession>A0ABV7EHN4</accession>
<dbReference type="RefSeq" id="WP_336918157.1">
    <property type="nucleotide sequence ID" value="NZ_JBANRN010000004.1"/>
</dbReference>
<dbReference type="Pfam" id="PF06170">
    <property type="entry name" value="DUF983"/>
    <property type="match status" value="1"/>
</dbReference>
<sequence>MTSPETTTKGQPGLTEAALFACCPRCGSRTLFAGVARFAPRCRICGLDFAAFNVGDGPAAFLTLGVGALVTILAVWLELSFEPPFWVHIALWLPLVVALVIGGLRVTKAALLVREFQMRAEEHRHDGSAL</sequence>
<feature type="transmembrane region" description="Helical" evidence="1">
    <location>
        <begin position="59"/>
        <end position="79"/>
    </location>
</feature>